<evidence type="ECO:0000256" key="1">
    <source>
        <dbReference type="SAM" id="MobiDB-lite"/>
    </source>
</evidence>
<dbReference type="InterPro" id="IPR049855">
    <property type="entry name" value="DotG/IcmE-like_C"/>
</dbReference>
<reference evidence="2 3" key="1">
    <citation type="submission" date="2019-09" db="EMBL/GenBank/DDBJ databases">
        <title>Genome sequencing of strain KACC 21233.</title>
        <authorList>
            <person name="Heo J."/>
            <person name="Kim S.-J."/>
            <person name="Kim J.-S."/>
            <person name="Hong S.-B."/>
            <person name="Kwon S.-W."/>
        </authorList>
    </citation>
    <scope>NUCLEOTIDE SEQUENCE [LARGE SCALE GENOMIC DNA]</scope>
    <source>
        <strain evidence="2 3">KACC 21233</strain>
        <plasmid evidence="2 3">unnamed1</plasmid>
    </source>
</reference>
<dbReference type="CDD" id="cd16431">
    <property type="entry name" value="IcmE"/>
    <property type="match status" value="1"/>
</dbReference>
<dbReference type="KEGG" id="acek:FLP30_13430"/>
<protein>
    <submittedName>
        <fullName evidence="2">DotG</fullName>
    </submittedName>
</protein>
<accession>A0A5C1YST6</accession>
<dbReference type="AlphaFoldDB" id="A0A5C1YST6"/>
<geneLocation type="plasmid" evidence="2">
    <name>unnamed1</name>
</geneLocation>
<gene>
    <name evidence="2" type="ORF">FLP30_13430</name>
</gene>
<feature type="compositionally biased region" description="Polar residues" evidence="1">
    <location>
        <begin position="7"/>
        <end position="22"/>
    </location>
</feature>
<organism evidence="2 3">
    <name type="scientific">Acetobacter vaccinii</name>
    <dbReference type="NCBI Taxonomy" id="2592655"/>
    <lineage>
        <taxon>Bacteria</taxon>
        <taxon>Pseudomonadati</taxon>
        <taxon>Pseudomonadota</taxon>
        <taxon>Alphaproteobacteria</taxon>
        <taxon>Acetobacterales</taxon>
        <taxon>Acetobacteraceae</taxon>
        <taxon>Acetobacter</taxon>
    </lineage>
</organism>
<keyword evidence="2" id="KW-0614">Plasmid</keyword>
<feature type="region of interest" description="Disordered" evidence="1">
    <location>
        <begin position="1"/>
        <end position="26"/>
    </location>
</feature>
<sequence>MELPGASTGQASSSGPSTNRGGSNFAALNTGLAAPATASAQTPAAPAATTQAPAHRTLLLAAGRGVYGHSVLTSNSDLGSEVLVEIDSGPFRKARVSGTLTLKNDRLVIKFTKLMIGDQDPIAISGYAVTPDTAETGVASEVREHIASRIILPIAAGFVEGLGEAMQNTNTSSYTNASGMSTFTHLNLAQQLGVAAGKGAQAAGQVIQKQTPQQATVLLNRGDTIGVLFDDPVYGS</sequence>
<keyword evidence="3" id="KW-1185">Reference proteome</keyword>
<dbReference type="InterPro" id="IPR005498">
    <property type="entry name" value="T4SS_VirB10/TraB/TrbI"/>
</dbReference>
<proteinExistence type="predicted"/>
<evidence type="ECO:0000313" key="2">
    <source>
        <dbReference type="EMBL" id="QEO18883.1"/>
    </source>
</evidence>
<name>A0A5C1YST6_9PROT</name>
<dbReference type="OrthoDB" id="7226251at2"/>
<evidence type="ECO:0000313" key="3">
    <source>
        <dbReference type="Proteomes" id="UP000324536"/>
    </source>
</evidence>
<dbReference type="Proteomes" id="UP000324536">
    <property type="component" value="Plasmid unnamed1"/>
</dbReference>
<dbReference type="Pfam" id="PF03743">
    <property type="entry name" value="TrbI"/>
    <property type="match status" value="1"/>
</dbReference>
<dbReference type="EMBL" id="CP043507">
    <property type="protein sequence ID" value="QEO18883.1"/>
    <property type="molecule type" value="Genomic_DNA"/>
</dbReference>